<protein>
    <submittedName>
        <fullName evidence="1">Uncharacterized protein</fullName>
    </submittedName>
</protein>
<keyword evidence="2" id="KW-1185">Reference proteome</keyword>
<proteinExistence type="predicted"/>
<dbReference type="Proteomes" id="UP001279734">
    <property type="component" value="Unassembled WGS sequence"/>
</dbReference>
<evidence type="ECO:0000313" key="1">
    <source>
        <dbReference type="EMBL" id="GMH28925.1"/>
    </source>
</evidence>
<accession>A0AAD3TF72</accession>
<dbReference type="EMBL" id="BSYO01000035">
    <property type="protein sequence ID" value="GMH28925.1"/>
    <property type="molecule type" value="Genomic_DNA"/>
</dbReference>
<name>A0AAD3TF72_NEPGR</name>
<evidence type="ECO:0000313" key="2">
    <source>
        <dbReference type="Proteomes" id="UP001279734"/>
    </source>
</evidence>
<sequence>MQAQQNLEQACRLLQARQELDQDISKVEERLDGPIGLAVESTCLQWCEELTYCIVSVQGRTAKHGWFGRQKNQCRNQCNISFVI</sequence>
<gene>
    <name evidence="1" type="ORF">Nepgr_030768</name>
</gene>
<comment type="caution">
    <text evidence="1">The sequence shown here is derived from an EMBL/GenBank/DDBJ whole genome shotgun (WGS) entry which is preliminary data.</text>
</comment>
<reference evidence="1" key="1">
    <citation type="submission" date="2023-05" db="EMBL/GenBank/DDBJ databases">
        <title>Nepenthes gracilis genome sequencing.</title>
        <authorList>
            <person name="Fukushima K."/>
        </authorList>
    </citation>
    <scope>NUCLEOTIDE SEQUENCE</scope>
    <source>
        <strain evidence="1">SING2019-196</strain>
    </source>
</reference>
<organism evidence="1 2">
    <name type="scientific">Nepenthes gracilis</name>
    <name type="common">Slender pitcher plant</name>
    <dbReference type="NCBI Taxonomy" id="150966"/>
    <lineage>
        <taxon>Eukaryota</taxon>
        <taxon>Viridiplantae</taxon>
        <taxon>Streptophyta</taxon>
        <taxon>Embryophyta</taxon>
        <taxon>Tracheophyta</taxon>
        <taxon>Spermatophyta</taxon>
        <taxon>Magnoliopsida</taxon>
        <taxon>eudicotyledons</taxon>
        <taxon>Gunneridae</taxon>
        <taxon>Pentapetalae</taxon>
        <taxon>Caryophyllales</taxon>
        <taxon>Nepenthaceae</taxon>
        <taxon>Nepenthes</taxon>
    </lineage>
</organism>
<dbReference type="AlphaFoldDB" id="A0AAD3TF72"/>